<dbReference type="InterPro" id="IPR009057">
    <property type="entry name" value="Homeodomain-like_sf"/>
</dbReference>
<evidence type="ECO:0000313" key="7">
    <source>
        <dbReference type="Proteomes" id="UP000321746"/>
    </source>
</evidence>
<keyword evidence="3" id="KW-0804">Transcription</keyword>
<dbReference type="EMBL" id="BJYG01000020">
    <property type="protein sequence ID" value="GEN63420.1"/>
    <property type="molecule type" value="Genomic_DNA"/>
</dbReference>
<accession>A0A511XKF3</accession>
<dbReference type="InterPro" id="IPR036271">
    <property type="entry name" value="Tet_transcr_reg_TetR-rel_C_sf"/>
</dbReference>
<dbReference type="Gene3D" id="1.10.357.10">
    <property type="entry name" value="Tetracycline Repressor, domain 2"/>
    <property type="match status" value="1"/>
</dbReference>
<dbReference type="OrthoDB" id="9796019at2"/>
<reference evidence="6 7" key="1">
    <citation type="submission" date="2019-07" db="EMBL/GenBank/DDBJ databases">
        <title>Whole genome shotgun sequence of Acetobacter oeni NBRC 105207.</title>
        <authorList>
            <person name="Hosoyama A."/>
            <person name="Uohara A."/>
            <person name="Ohji S."/>
            <person name="Ichikawa N."/>
        </authorList>
    </citation>
    <scope>NUCLEOTIDE SEQUENCE [LARGE SCALE GENOMIC DNA]</scope>
    <source>
        <strain evidence="6 7">NBRC 105207</strain>
    </source>
</reference>
<proteinExistence type="predicted"/>
<dbReference type="Pfam" id="PF16859">
    <property type="entry name" value="TetR_C_11"/>
    <property type="match status" value="1"/>
</dbReference>
<evidence type="ECO:0000313" key="6">
    <source>
        <dbReference type="EMBL" id="GEN63420.1"/>
    </source>
</evidence>
<dbReference type="AlphaFoldDB" id="A0A511XKF3"/>
<sequence length="199" mass="22526">MRVLRKTRRRGAALEEAILDATWEELTEHGYASLTLEGVACRAGTSRPVLHRRWPSRMALTAAALARHLVRETVVVPDLGNLRDELHLLLRLMSDRAGAGRLQLLFDMQKDLVAEHSSLADLRKRIVDVSQFETVIARAIKRGEIDSTRLTPRITTLPLDLARHEMLMTFRPLSDETIREIVDDIFLPLVRQKQALAPG</sequence>
<dbReference type="InterPro" id="IPR011075">
    <property type="entry name" value="TetR_C"/>
</dbReference>
<keyword evidence="2 4" id="KW-0238">DNA-binding</keyword>
<dbReference type="GO" id="GO:0000976">
    <property type="term" value="F:transcription cis-regulatory region binding"/>
    <property type="evidence" value="ECO:0007669"/>
    <property type="project" value="TreeGrafter"/>
</dbReference>
<feature type="DNA-binding region" description="H-T-H motif" evidence="4">
    <location>
        <begin position="35"/>
        <end position="54"/>
    </location>
</feature>
<dbReference type="InterPro" id="IPR050109">
    <property type="entry name" value="HTH-type_TetR-like_transc_reg"/>
</dbReference>
<evidence type="ECO:0000259" key="5">
    <source>
        <dbReference type="PROSITE" id="PS50977"/>
    </source>
</evidence>
<dbReference type="GO" id="GO:0003700">
    <property type="term" value="F:DNA-binding transcription factor activity"/>
    <property type="evidence" value="ECO:0007669"/>
    <property type="project" value="TreeGrafter"/>
</dbReference>
<dbReference type="SUPFAM" id="SSF46689">
    <property type="entry name" value="Homeodomain-like"/>
    <property type="match status" value="1"/>
</dbReference>
<dbReference type="SUPFAM" id="SSF48498">
    <property type="entry name" value="Tetracyclin repressor-like, C-terminal domain"/>
    <property type="match status" value="1"/>
</dbReference>
<evidence type="ECO:0000256" key="3">
    <source>
        <dbReference type="ARBA" id="ARBA00023163"/>
    </source>
</evidence>
<dbReference type="InterPro" id="IPR001647">
    <property type="entry name" value="HTH_TetR"/>
</dbReference>
<dbReference type="PROSITE" id="PS50977">
    <property type="entry name" value="HTH_TETR_2"/>
    <property type="match status" value="1"/>
</dbReference>
<evidence type="ECO:0000256" key="4">
    <source>
        <dbReference type="PROSITE-ProRule" id="PRU00335"/>
    </source>
</evidence>
<name>A0A511XKF3_9PROT</name>
<dbReference type="Gene3D" id="1.10.10.60">
    <property type="entry name" value="Homeodomain-like"/>
    <property type="match status" value="1"/>
</dbReference>
<comment type="caution">
    <text evidence="6">The sequence shown here is derived from an EMBL/GenBank/DDBJ whole genome shotgun (WGS) entry which is preliminary data.</text>
</comment>
<dbReference type="RefSeq" id="WP_146887965.1">
    <property type="nucleotide sequence ID" value="NZ_BJYG01000020.1"/>
</dbReference>
<gene>
    <name evidence="6" type="ORF">AOE01nite_16440</name>
</gene>
<dbReference type="PANTHER" id="PTHR30055">
    <property type="entry name" value="HTH-TYPE TRANSCRIPTIONAL REGULATOR RUTR"/>
    <property type="match status" value="1"/>
</dbReference>
<keyword evidence="1" id="KW-0805">Transcription regulation</keyword>
<keyword evidence="7" id="KW-1185">Reference proteome</keyword>
<dbReference type="Pfam" id="PF00440">
    <property type="entry name" value="TetR_N"/>
    <property type="match status" value="1"/>
</dbReference>
<evidence type="ECO:0000256" key="1">
    <source>
        <dbReference type="ARBA" id="ARBA00023015"/>
    </source>
</evidence>
<feature type="domain" description="HTH tetR-type" evidence="5">
    <location>
        <begin position="12"/>
        <end position="72"/>
    </location>
</feature>
<evidence type="ECO:0000256" key="2">
    <source>
        <dbReference type="ARBA" id="ARBA00023125"/>
    </source>
</evidence>
<organism evidence="6 7">
    <name type="scientific">Acetobacter oeni</name>
    <dbReference type="NCBI Taxonomy" id="304077"/>
    <lineage>
        <taxon>Bacteria</taxon>
        <taxon>Pseudomonadati</taxon>
        <taxon>Pseudomonadota</taxon>
        <taxon>Alphaproteobacteria</taxon>
        <taxon>Acetobacterales</taxon>
        <taxon>Acetobacteraceae</taxon>
        <taxon>Acetobacter</taxon>
    </lineage>
</organism>
<protein>
    <submittedName>
        <fullName evidence="6">TetR family transcriptional regulator</fullName>
    </submittedName>
</protein>
<dbReference type="PANTHER" id="PTHR30055:SF148">
    <property type="entry name" value="TETR-FAMILY TRANSCRIPTIONAL REGULATOR"/>
    <property type="match status" value="1"/>
</dbReference>
<dbReference type="Proteomes" id="UP000321746">
    <property type="component" value="Unassembled WGS sequence"/>
</dbReference>